<comment type="caution">
    <text evidence="2">The sequence shown here is derived from an EMBL/GenBank/DDBJ whole genome shotgun (WGS) entry which is preliminary data.</text>
</comment>
<sequence length="545" mass="58932">MSSGPFNENEQRGLFKKRLILNLPLKTLELTWEVRGIQHRGRSYVVDLRTVTTEEDRKNLITMLPTSAVGWTSIGAGLQDGTGAAGSVSSGSLLTGEFYVDSTLDQNTTVSVSFTSPVNVNLTGPGNVKISRHTHPQLYVTEVTGVLQIFLHDFTKNGTWFYNIIAIAQQSHVVVTVQSSASDGENGVIRVVSWLPEENNLEFAPDRKIAIYAEVTRGQSSVLNSHVVAVIERPESGPLRIDLLDNGVGSDITKDDGIYSAYILAKDLSGDGRYGIKIKVEGVEGVTSVVVGGRGGSSGALEVDTLESIEDLVTEELGRFQRVTSAGVFSVSGFPSDMTSIPDAIPPSRITDLRVSNGDTGDGAAELEWTSVGGDMDRGTAANYTFYFITDLDLVDSGGLNDSMWSEVNQTYLRDLRSPQPAGSRERVNISLDLLGGNDILVLCVRATDDVGNAGELSNIVSVSIVRDPDVVMKAEHVEPGSRYHALITVLPILAVTFLTVILTCLILAVRRRQRKSSGVERNMETAGSEKHRVLYVAINPVYTQ</sequence>
<feature type="transmembrane region" description="Helical" evidence="1">
    <location>
        <begin position="484"/>
        <end position="510"/>
    </location>
</feature>
<accession>A0A2T7NSZ6</accession>
<protein>
    <submittedName>
        <fullName evidence="2">Uncharacterized protein</fullName>
    </submittedName>
</protein>
<dbReference type="AlphaFoldDB" id="A0A2T7NSZ6"/>
<evidence type="ECO:0000256" key="1">
    <source>
        <dbReference type="SAM" id="Phobius"/>
    </source>
</evidence>
<dbReference type="STRING" id="400727.A0A2T7NSZ6"/>
<keyword evidence="1" id="KW-1133">Transmembrane helix</keyword>
<name>A0A2T7NSZ6_POMCA</name>
<evidence type="ECO:0000313" key="2">
    <source>
        <dbReference type="EMBL" id="PVD24284.1"/>
    </source>
</evidence>
<dbReference type="OrthoDB" id="10021899at2759"/>
<keyword evidence="1" id="KW-0812">Transmembrane</keyword>
<keyword evidence="1" id="KW-0472">Membrane</keyword>
<organism evidence="2 3">
    <name type="scientific">Pomacea canaliculata</name>
    <name type="common">Golden apple snail</name>
    <dbReference type="NCBI Taxonomy" id="400727"/>
    <lineage>
        <taxon>Eukaryota</taxon>
        <taxon>Metazoa</taxon>
        <taxon>Spiralia</taxon>
        <taxon>Lophotrochozoa</taxon>
        <taxon>Mollusca</taxon>
        <taxon>Gastropoda</taxon>
        <taxon>Caenogastropoda</taxon>
        <taxon>Architaenioglossa</taxon>
        <taxon>Ampullarioidea</taxon>
        <taxon>Ampullariidae</taxon>
        <taxon>Pomacea</taxon>
    </lineage>
</organism>
<gene>
    <name evidence="2" type="ORF">C0Q70_14755</name>
</gene>
<keyword evidence="3" id="KW-1185">Reference proteome</keyword>
<dbReference type="EMBL" id="PZQS01000009">
    <property type="protein sequence ID" value="PVD24284.1"/>
    <property type="molecule type" value="Genomic_DNA"/>
</dbReference>
<reference evidence="2 3" key="1">
    <citation type="submission" date="2018-04" db="EMBL/GenBank/DDBJ databases">
        <title>The genome of golden apple snail Pomacea canaliculata provides insight into stress tolerance and invasive adaptation.</title>
        <authorList>
            <person name="Liu C."/>
            <person name="Liu B."/>
            <person name="Ren Y."/>
            <person name="Zhang Y."/>
            <person name="Wang H."/>
            <person name="Li S."/>
            <person name="Jiang F."/>
            <person name="Yin L."/>
            <person name="Zhang G."/>
            <person name="Qian W."/>
            <person name="Fan W."/>
        </authorList>
    </citation>
    <scope>NUCLEOTIDE SEQUENCE [LARGE SCALE GENOMIC DNA]</scope>
    <source>
        <strain evidence="2">SZHN2017</strain>
        <tissue evidence="2">Muscle</tissue>
    </source>
</reference>
<proteinExistence type="predicted"/>
<evidence type="ECO:0000313" key="3">
    <source>
        <dbReference type="Proteomes" id="UP000245119"/>
    </source>
</evidence>
<dbReference type="Proteomes" id="UP000245119">
    <property type="component" value="Linkage Group LG9"/>
</dbReference>